<dbReference type="Gene3D" id="3.40.50.300">
    <property type="entry name" value="P-loop containing nucleotide triphosphate hydrolases"/>
    <property type="match status" value="1"/>
</dbReference>
<dbReference type="FunFam" id="3.40.50.300:FF:000016">
    <property type="entry name" value="Oligopeptide ABC transporter ATP-binding component"/>
    <property type="match status" value="1"/>
</dbReference>
<evidence type="ECO:0000256" key="4">
    <source>
        <dbReference type="ARBA" id="ARBA00022475"/>
    </source>
</evidence>
<dbReference type="Pfam" id="PF00005">
    <property type="entry name" value="ABC_tran"/>
    <property type="match status" value="1"/>
</dbReference>
<accession>A0A3S0TYB0</accession>
<dbReference type="EMBL" id="RYZZ01000007">
    <property type="protein sequence ID" value="RUQ30202.1"/>
    <property type="molecule type" value="Genomic_DNA"/>
</dbReference>
<proteinExistence type="inferred from homology"/>
<keyword evidence="7" id="KW-0472">Membrane</keyword>
<dbReference type="RefSeq" id="WP_126864224.1">
    <property type="nucleotide sequence ID" value="NZ_JAUSTX010000001.1"/>
</dbReference>
<comment type="caution">
    <text evidence="9">The sequence shown here is derived from an EMBL/GenBank/DDBJ whole genome shotgun (WGS) entry which is preliminary data.</text>
</comment>
<dbReference type="PANTHER" id="PTHR43297:SF2">
    <property type="entry name" value="DIPEPTIDE TRANSPORT ATP-BINDING PROTEIN DPPD"/>
    <property type="match status" value="1"/>
</dbReference>
<dbReference type="AlphaFoldDB" id="A0A3S0TYB0"/>
<evidence type="ECO:0000313" key="9">
    <source>
        <dbReference type="EMBL" id="RUQ30202.1"/>
    </source>
</evidence>
<dbReference type="GO" id="GO:0005524">
    <property type="term" value="F:ATP binding"/>
    <property type="evidence" value="ECO:0007669"/>
    <property type="project" value="UniProtKB-KW"/>
</dbReference>
<comment type="similarity">
    <text evidence="2">Belongs to the ABC transporter superfamily.</text>
</comment>
<dbReference type="NCBIfam" id="TIGR01727">
    <property type="entry name" value="oligo_HPY"/>
    <property type="match status" value="1"/>
</dbReference>
<dbReference type="GO" id="GO:0015833">
    <property type="term" value="P:peptide transport"/>
    <property type="evidence" value="ECO:0007669"/>
    <property type="project" value="InterPro"/>
</dbReference>
<dbReference type="GO" id="GO:0005886">
    <property type="term" value="C:plasma membrane"/>
    <property type="evidence" value="ECO:0007669"/>
    <property type="project" value="UniProtKB-SubCell"/>
</dbReference>
<evidence type="ECO:0000256" key="7">
    <source>
        <dbReference type="ARBA" id="ARBA00023136"/>
    </source>
</evidence>
<evidence type="ECO:0000313" key="10">
    <source>
        <dbReference type="Proteomes" id="UP000267430"/>
    </source>
</evidence>
<keyword evidence="6 9" id="KW-0067">ATP-binding</keyword>
<dbReference type="OrthoDB" id="9802264at2"/>
<dbReference type="InterPro" id="IPR050388">
    <property type="entry name" value="ABC_Ni/Peptide_Import"/>
</dbReference>
<keyword evidence="5" id="KW-0547">Nucleotide-binding</keyword>
<dbReference type="Proteomes" id="UP000267430">
    <property type="component" value="Unassembled WGS sequence"/>
</dbReference>
<gene>
    <name evidence="9" type="ORF">ELQ35_07600</name>
</gene>
<evidence type="ECO:0000256" key="5">
    <source>
        <dbReference type="ARBA" id="ARBA00022741"/>
    </source>
</evidence>
<evidence type="ECO:0000256" key="3">
    <source>
        <dbReference type="ARBA" id="ARBA00022448"/>
    </source>
</evidence>
<evidence type="ECO:0000256" key="1">
    <source>
        <dbReference type="ARBA" id="ARBA00004202"/>
    </source>
</evidence>
<keyword evidence="10" id="KW-1185">Reference proteome</keyword>
<dbReference type="InterPro" id="IPR013563">
    <property type="entry name" value="Oligopep_ABC_C"/>
</dbReference>
<organism evidence="9 10">
    <name type="scientific">Peribacillus cavernae</name>
    <dbReference type="NCBI Taxonomy" id="1674310"/>
    <lineage>
        <taxon>Bacteria</taxon>
        <taxon>Bacillati</taxon>
        <taxon>Bacillota</taxon>
        <taxon>Bacilli</taxon>
        <taxon>Bacillales</taxon>
        <taxon>Bacillaceae</taxon>
        <taxon>Peribacillus</taxon>
    </lineage>
</organism>
<dbReference type="InterPro" id="IPR027417">
    <property type="entry name" value="P-loop_NTPase"/>
</dbReference>
<dbReference type="Pfam" id="PF08352">
    <property type="entry name" value="oligo_HPY"/>
    <property type="match status" value="1"/>
</dbReference>
<comment type="subcellular location">
    <subcellularLocation>
        <location evidence="1">Cell membrane</location>
        <topology evidence="1">Peripheral membrane protein</topology>
    </subcellularLocation>
</comment>
<dbReference type="InterPro" id="IPR003593">
    <property type="entry name" value="AAA+_ATPase"/>
</dbReference>
<feature type="domain" description="ABC transporter" evidence="8">
    <location>
        <begin position="6"/>
        <end position="256"/>
    </location>
</feature>
<dbReference type="PROSITE" id="PS50893">
    <property type="entry name" value="ABC_TRANSPORTER_2"/>
    <property type="match status" value="1"/>
</dbReference>
<reference evidence="9 10" key="1">
    <citation type="submission" date="2018-12" db="EMBL/GenBank/DDBJ databases">
        <title>Bacillus chawlae sp. nov., Bacillus glennii sp. nov., and Bacillus saganii sp. nov. Isolated from the Vehicle Assembly Building at Kennedy Space Center where the Viking Spacecraft were Assembled.</title>
        <authorList>
            <person name="Seuylemezian A."/>
            <person name="Vaishampayan P."/>
        </authorList>
    </citation>
    <scope>NUCLEOTIDE SEQUENCE [LARGE SCALE GENOMIC DNA]</scope>
    <source>
        <strain evidence="9 10">L5</strain>
    </source>
</reference>
<name>A0A3S0TYB0_9BACI</name>
<dbReference type="InterPro" id="IPR003439">
    <property type="entry name" value="ABC_transporter-like_ATP-bd"/>
</dbReference>
<dbReference type="SMART" id="SM00382">
    <property type="entry name" value="AAA"/>
    <property type="match status" value="1"/>
</dbReference>
<protein>
    <submittedName>
        <fullName evidence="9">ABC transporter ATP-binding protein</fullName>
    </submittedName>
</protein>
<evidence type="ECO:0000259" key="8">
    <source>
        <dbReference type="PROSITE" id="PS50893"/>
    </source>
</evidence>
<dbReference type="CDD" id="cd03257">
    <property type="entry name" value="ABC_NikE_OppD_transporters"/>
    <property type="match status" value="1"/>
</dbReference>
<dbReference type="PANTHER" id="PTHR43297">
    <property type="entry name" value="OLIGOPEPTIDE TRANSPORT ATP-BINDING PROTEIN APPD"/>
    <property type="match status" value="1"/>
</dbReference>
<dbReference type="SUPFAM" id="SSF52540">
    <property type="entry name" value="P-loop containing nucleoside triphosphate hydrolases"/>
    <property type="match status" value="1"/>
</dbReference>
<evidence type="ECO:0000256" key="2">
    <source>
        <dbReference type="ARBA" id="ARBA00005417"/>
    </source>
</evidence>
<evidence type="ECO:0000256" key="6">
    <source>
        <dbReference type="ARBA" id="ARBA00022840"/>
    </source>
</evidence>
<dbReference type="GO" id="GO:0016887">
    <property type="term" value="F:ATP hydrolysis activity"/>
    <property type="evidence" value="ECO:0007669"/>
    <property type="project" value="InterPro"/>
</dbReference>
<keyword evidence="3" id="KW-0813">Transport</keyword>
<sequence>MNRPILQIENLTTSFRLQDGYHAAVDNVSFTVNENEIVAVVGESGCGKSALALSIMQLHNKQRTKIEGAIRYRDSDLVALNEAQMNKLRGKDLGMIFQESLTALNPLMTVGRQIEENLDYHTDLTKKAKKARTMELLAKVGIPLPEFTYKQYPHELSGGMRQRSMISMAIACNPSVIIADEPTTALDVTIQAQILDLLKSIQKKTHMGIILITHDLGVVAEIADRIVVMYAGQVVEMGTVLRIFKNPRHPYTRSLMNSIPSAATGQDRLHVIEGAVPSITRMPRQGCRFKDRISWIPDNTHENSPELHEVASDHWVRCSCYKHFYFQGRKEKR</sequence>
<keyword evidence="4" id="KW-1003">Cell membrane</keyword>